<keyword evidence="1" id="KW-0732">Signal</keyword>
<proteinExistence type="predicted"/>
<keyword evidence="3" id="KW-1185">Reference proteome</keyword>
<evidence type="ECO:0000313" key="2">
    <source>
        <dbReference type="EMBL" id="GAA5505479.1"/>
    </source>
</evidence>
<reference evidence="2 3" key="1">
    <citation type="submission" date="2024-02" db="EMBL/GenBank/DDBJ databases">
        <title>Rhodopirellula caenicola NBRC 110016.</title>
        <authorList>
            <person name="Ichikawa N."/>
            <person name="Katano-Makiyama Y."/>
            <person name="Hidaka K."/>
        </authorList>
    </citation>
    <scope>NUCLEOTIDE SEQUENCE [LARGE SCALE GENOMIC DNA]</scope>
    <source>
        <strain evidence="2 3">NBRC 110016</strain>
    </source>
</reference>
<protein>
    <recommendedName>
        <fullName evidence="4">Thioredoxin domain-containing protein</fullName>
    </recommendedName>
</protein>
<accession>A0ABP9VJV7</accession>
<dbReference type="EMBL" id="BAABRO010000001">
    <property type="protein sequence ID" value="GAA5505479.1"/>
    <property type="molecule type" value="Genomic_DNA"/>
</dbReference>
<evidence type="ECO:0008006" key="4">
    <source>
        <dbReference type="Google" id="ProtNLM"/>
    </source>
</evidence>
<dbReference type="RefSeq" id="WP_345682502.1">
    <property type="nucleotide sequence ID" value="NZ_BAABRO010000001.1"/>
</dbReference>
<comment type="caution">
    <text evidence="2">The sequence shown here is derived from an EMBL/GenBank/DDBJ whole genome shotgun (WGS) entry which is preliminary data.</text>
</comment>
<gene>
    <name evidence="2" type="ORF">Rcae01_00924</name>
</gene>
<name>A0ABP9VJV7_9BACT</name>
<feature type="chain" id="PRO_5047006003" description="Thioredoxin domain-containing protein" evidence="1">
    <location>
        <begin position="22"/>
        <end position="294"/>
    </location>
</feature>
<dbReference type="Proteomes" id="UP001416858">
    <property type="component" value="Unassembled WGS sequence"/>
</dbReference>
<organism evidence="2 3">
    <name type="scientific">Novipirellula caenicola</name>
    <dbReference type="NCBI Taxonomy" id="1536901"/>
    <lineage>
        <taxon>Bacteria</taxon>
        <taxon>Pseudomonadati</taxon>
        <taxon>Planctomycetota</taxon>
        <taxon>Planctomycetia</taxon>
        <taxon>Pirellulales</taxon>
        <taxon>Pirellulaceae</taxon>
        <taxon>Novipirellula</taxon>
    </lineage>
</organism>
<evidence type="ECO:0000313" key="3">
    <source>
        <dbReference type="Proteomes" id="UP001416858"/>
    </source>
</evidence>
<sequence length="294" mass="32239">MLQTIFRATVITLFLTAVAVADEPLFSGPQVGEALRPFEAIAAFGDTATINAIDGTNDSPILVVFVHQITRPSVGLMRLLMEFAASKEPSGLTSRLVFLTDDVTETTAFLKRARHALPRSATPLISTDGIEGPGAYGLNRKVTLTVLVGSKGVVTANFALVQPSVQADATKIGHEIIKVLGGTEAPTLQQMGYKEPRMAMNRTGQQPEQEAIYREKMVPVIRKDATKEEVISAATDVEDFAAKNRWFRQRVYQASRLITEGPRLKEYGTSEAQAYLKKWAKEFTPNEDEPAEKE</sequence>
<feature type="signal peptide" evidence="1">
    <location>
        <begin position="1"/>
        <end position="21"/>
    </location>
</feature>
<evidence type="ECO:0000256" key="1">
    <source>
        <dbReference type="SAM" id="SignalP"/>
    </source>
</evidence>